<dbReference type="InterPro" id="IPR023198">
    <property type="entry name" value="PGP-like_dom2"/>
</dbReference>
<dbReference type="Proteomes" id="UP000553766">
    <property type="component" value="Unassembled WGS sequence"/>
</dbReference>
<proteinExistence type="inferred from homology"/>
<dbReference type="InterPro" id="IPR023214">
    <property type="entry name" value="HAD_sf"/>
</dbReference>
<evidence type="ECO:0000313" key="4">
    <source>
        <dbReference type="EMBL" id="MBB5515664.1"/>
    </source>
</evidence>
<name>A0A840WZ19_9RHOB</name>
<dbReference type="InterPro" id="IPR036412">
    <property type="entry name" value="HAD-like_sf"/>
</dbReference>
<dbReference type="NCBIfam" id="TIGR01428">
    <property type="entry name" value="HAD_type_II"/>
    <property type="match status" value="1"/>
</dbReference>
<evidence type="ECO:0000256" key="2">
    <source>
        <dbReference type="ARBA" id="ARBA00022801"/>
    </source>
</evidence>
<protein>
    <recommendedName>
        <fullName evidence="3">(S)-2-haloacid dehalogenase</fullName>
        <ecNumber evidence="3">3.8.1.2</ecNumber>
    </recommendedName>
    <alternativeName>
        <fullName evidence="3">2-haloalkanoic acid dehalogenase</fullName>
    </alternativeName>
    <alternativeName>
        <fullName evidence="3">Halocarboxylic acid halidohydrolase</fullName>
    </alternativeName>
    <alternativeName>
        <fullName evidence="3">L-2-haloacid dehalogenase</fullName>
    </alternativeName>
</protein>
<dbReference type="PANTHER" id="PTHR43316">
    <property type="entry name" value="HYDROLASE, HALOACID DELAHOGENASE-RELATED"/>
    <property type="match status" value="1"/>
</dbReference>
<comment type="caution">
    <text evidence="4">The sequence shown here is derived from an EMBL/GenBank/DDBJ whole genome shotgun (WGS) entry which is preliminary data.</text>
</comment>
<dbReference type="PANTHER" id="PTHR43316:SF3">
    <property type="entry name" value="HALOACID DEHALOGENASE, TYPE II (AFU_ORTHOLOGUE AFUA_2G07750)-RELATED"/>
    <property type="match status" value="1"/>
</dbReference>
<dbReference type="Gene3D" id="3.40.50.1000">
    <property type="entry name" value="HAD superfamily/HAD-like"/>
    <property type="match status" value="1"/>
</dbReference>
<dbReference type="EC" id="3.8.1.2" evidence="3"/>
<evidence type="ECO:0000313" key="5">
    <source>
        <dbReference type="Proteomes" id="UP000553766"/>
    </source>
</evidence>
<dbReference type="Pfam" id="PF00702">
    <property type="entry name" value="Hydrolase"/>
    <property type="match status" value="1"/>
</dbReference>
<dbReference type="InterPro" id="IPR006328">
    <property type="entry name" value="2-HAD"/>
</dbReference>
<evidence type="ECO:0000256" key="3">
    <source>
        <dbReference type="RuleBase" id="RU368077"/>
    </source>
</evidence>
<dbReference type="InterPro" id="IPR006439">
    <property type="entry name" value="HAD-SF_hydro_IA"/>
</dbReference>
<comment type="function">
    <text evidence="3">Catalyzes the hydrolytic dehalogenation of small (S)-2-haloalkanoic acids to yield the corresponding (R)-2-hydroxyalkanoic acids.</text>
</comment>
<dbReference type="AlphaFoldDB" id="A0A840WZ19"/>
<organism evidence="4 5">
    <name type="scientific">Rubricella aquisinus</name>
    <dbReference type="NCBI Taxonomy" id="2028108"/>
    <lineage>
        <taxon>Bacteria</taxon>
        <taxon>Pseudomonadati</taxon>
        <taxon>Pseudomonadota</taxon>
        <taxon>Alphaproteobacteria</taxon>
        <taxon>Rhodobacterales</taxon>
        <taxon>Paracoccaceae</taxon>
        <taxon>Rubricella</taxon>
    </lineage>
</organism>
<dbReference type="PRINTS" id="PR00413">
    <property type="entry name" value="HADHALOGNASE"/>
</dbReference>
<dbReference type="EMBL" id="JACIJS010000004">
    <property type="protein sequence ID" value="MBB5515664.1"/>
    <property type="molecule type" value="Genomic_DNA"/>
</dbReference>
<dbReference type="SUPFAM" id="SSF56784">
    <property type="entry name" value="HAD-like"/>
    <property type="match status" value="1"/>
</dbReference>
<reference evidence="4 5" key="1">
    <citation type="submission" date="2020-08" db="EMBL/GenBank/DDBJ databases">
        <title>Genomic Encyclopedia of Type Strains, Phase IV (KMG-IV): sequencing the most valuable type-strain genomes for metagenomic binning, comparative biology and taxonomic classification.</title>
        <authorList>
            <person name="Goeker M."/>
        </authorList>
    </citation>
    <scope>NUCLEOTIDE SEQUENCE [LARGE SCALE GENOMIC DNA]</scope>
    <source>
        <strain evidence="4 5">DSM 103377</strain>
    </source>
</reference>
<dbReference type="Gene3D" id="1.10.150.240">
    <property type="entry name" value="Putative phosphatase, domain 2"/>
    <property type="match status" value="1"/>
</dbReference>
<keyword evidence="5" id="KW-1185">Reference proteome</keyword>
<evidence type="ECO:0000256" key="1">
    <source>
        <dbReference type="ARBA" id="ARBA00008106"/>
    </source>
</evidence>
<accession>A0A840WZ19</accession>
<dbReference type="NCBIfam" id="TIGR01493">
    <property type="entry name" value="HAD-SF-IA-v2"/>
    <property type="match status" value="1"/>
</dbReference>
<comment type="similarity">
    <text evidence="1 3">Belongs to the HAD-like hydrolase superfamily. S-2-haloalkanoic acid dehalogenase family.</text>
</comment>
<gene>
    <name evidence="4" type="ORF">FHS89_001676</name>
</gene>
<keyword evidence="2 3" id="KW-0378">Hydrolase</keyword>
<dbReference type="InterPro" id="IPR051540">
    <property type="entry name" value="S-2-haloacid_dehalogenase"/>
</dbReference>
<comment type="catalytic activity">
    <reaction evidence="3">
        <text>an (S)-2-haloacid + H2O = a (2R)-2-hydroxycarboxylate + a halide anion + H(+)</text>
        <dbReference type="Rhea" id="RHEA:11192"/>
        <dbReference type="ChEBI" id="CHEBI:15377"/>
        <dbReference type="ChEBI" id="CHEBI:15378"/>
        <dbReference type="ChEBI" id="CHEBI:16042"/>
        <dbReference type="ChEBI" id="CHEBI:58314"/>
        <dbReference type="ChEBI" id="CHEBI:137405"/>
        <dbReference type="EC" id="3.8.1.2"/>
    </reaction>
</comment>
<dbReference type="GO" id="GO:0018784">
    <property type="term" value="F:(S)-2-haloacid dehalogenase activity"/>
    <property type="evidence" value="ECO:0007669"/>
    <property type="project" value="UniProtKB-UniRule"/>
</dbReference>
<sequence>MPIRACIFDVFGSLVDWRGSVARHVAGVAARKGVTLDAIAVATDWRAEYQPGMARVRDGARGYVPLEVLHLENFDRVLDQHGLSGAFDATDRITLNQAWERLDPWADVPEGLAMVRAQRLVAPCSNGSIAMMTRLARHGGLVWDAIVGADIARDYKPKPEVYHASARALGLAPSEVMMIAAHNDDLAAARDAGLSTGFFPRPTEHGPDQSTDLTAEQDWDVVAHDLKDLAQRLTDRT</sequence>
<dbReference type="RefSeq" id="WP_184010539.1">
    <property type="nucleotide sequence ID" value="NZ_JACIJS010000004.1"/>
</dbReference>